<evidence type="ECO:0000256" key="3">
    <source>
        <dbReference type="ARBA" id="ARBA00022692"/>
    </source>
</evidence>
<dbReference type="EMBL" id="AFXP01000003">
    <property type="protein sequence ID" value="EHG17038.1"/>
    <property type="molecule type" value="Genomic_DNA"/>
</dbReference>
<dbReference type="Pfam" id="PF01554">
    <property type="entry name" value="MatE"/>
    <property type="match status" value="1"/>
</dbReference>
<keyword evidence="3 6" id="KW-0812">Transmembrane</keyword>
<evidence type="ECO:0008006" key="9">
    <source>
        <dbReference type="Google" id="ProtNLM"/>
    </source>
</evidence>
<reference evidence="7 8" key="1">
    <citation type="submission" date="2011-10" db="EMBL/GenBank/DDBJ databases">
        <title>The Genome Sequence of Prevotella histicola F0411.</title>
        <authorList>
            <consortium name="The Broad Institute Genome Sequencing Platform"/>
            <person name="Earl A."/>
            <person name="Ward D."/>
            <person name="Feldgarden M."/>
            <person name="Gevers D."/>
            <person name="Izard J."/>
            <person name="Ganesan A."/>
            <person name="Blanton J.M."/>
            <person name="Baranova O.V."/>
            <person name="Tanner A.C."/>
            <person name="Mathney J.M.J."/>
            <person name="Dewhirst F.E."/>
            <person name="Young S.K."/>
            <person name="Zeng Q."/>
            <person name="Gargeya S."/>
            <person name="Fitzgerald M."/>
            <person name="Haas B."/>
            <person name="Abouelleil A."/>
            <person name="Alvarado L."/>
            <person name="Arachchi H.M."/>
            <person name="Berlin A."/>
            <person name="Brown A."/>
            <person name="Chapman S.B."/>
            <person name="Chen Z."/>
            <person name="Dunbar C."/>
            <person name="Freedman E."/>
            <person name="Gearin G."/>
            <person name="Gellesch M."/>
            <person name="Goldberg J."/>
            <person name="Griggs A."/>
            <person name="Gujja S."/>
            <person name="Heiman D."/>
            <person name="Howarth C."/>
            <person name="Larson L."/>
            <person name="Lui A."/>
            <person name="MacDonald P.J.P."/>
            <person name="Montmayeur A."/>
            <person name="Murphy C."/>
            <person name="Neiman D."/>
            <person name="Pearson M."/>
            <person name="Priest M."/>
            <person name="Roberts A."/>
            <person name="Saif S."/>
            <person name="Shea T."/>
            <person name="Shenoy N."/>
            <person name="Sisk P."/>
            <person name="Stolte C."/>
            <person name="Sykes S."/>
            <person name="Wortman J."/>
            <person name="Nusbaum C."/>
            <person name="Birren B."/>
        </authorList>
    </citation>
    <scope>NUCLEOTIDE SEQUENCE [LARGE SCALE GENOMIC DNA]</scope>
    <source>
        <strain evidence="7 8">F0411</strain>
    </source>
</reference>
<feature type="transmembrane region" description="Helical" evidence="6">
    <location>
        <begin position="16"/>
        <end position="37"/>
    </location>
</feature>
<feature type="transmembrane region" description="Helical" evidence="6">
    <location>
        <begin position="49"/>
        <end position="74"/>
    </location>
</feature>
<feature type="transmembrane region" description="Helical" evidence="6">
    <location>
        <begin position="345"/>
        <end position="368"/>
    </location>
</feature>
<dbReference type="GO" id="GO:0015297">
    <property type="term" value="F:antiporter activity"/>
    <property type="evidence" value="ECO:0007669"/>
    <property type="project" value="InterPro"/>
</dbReference>
<comment type="subcellular location">
    <subcellularLocation>
        <location evidence="1">Cell membrane</location>
        <topology evidence="1">Multi-pass membrane protein</topology>
    </subcellularLocation>
</comment>
<dbReference type="PATRIC" id="fig|857291.3.peg.361"/>
<evidence type="ECO:0000256" key="2">
    <source>
        <dbReference type="ARBA" id="ARBA00022475"/>
    </source>
</evidence>
<feature type="transmembrane region" description="Helical" evidence="6">
    <location>
        <begin position="128"/>
        <end position="149"/>
    </location>
</feature>
<keyword evidence="2" id="KW-1003">Cell membrane</keyword>
<gene>
    <name evidence="7" type="ORF">HMPREF9138_00366</name>
</gene>
<keyword evidence="8" id="KW-1185">Reference proteome</keyword>
<protein>
    <recommendedName>
        <fullName evidence="9">Polysaccharide biosynthesis protein C-terminal domain-containing protein</fullName>
    </recommendedName>
</protein>
<feature type="transmembrane region" description="Helical" evidence="6">
    <location>
        <begin position="404"/>
        <end position="425"/>
    </location>
</feature>
<dbReference type="GO" id="GO:0005886">
    <property type="term" value="C:plasma membrane"/>
    <property type="evidence" value="ECO:0007669"/>
    <property type="project" value="UniProtKB-SubCell"/>
</dbReference>
<evidence type="ECO:0000256" key="5">
    <source>
        <dbReference type="ARBA" id="ARBA00023136"/>
    </source>
</evidence>
<dbReference type="GeneID" id="66731157"/>
<sequence length="511" mass="57806">MSETISSNKTIAKNTLLTYVRMLFNLVVSLYTSRVILQVLGVDDLGTYQVVGGIVSIFTFIGGAMAGATSRFLAYEIPLGNLDRLKKTFSASLNVNLISAVLFTLVAETAGVWLVLNVLSIPPGRESAAMIVYQFSILSTVLTFIQTPYNATLIAHERISIFAYIGILDTLLKLLICYLVVVLPMDKLVAYAILISLTGVTIQFIYWVYCKRHFEECVFSWKFDKEVMKPLLTFSGWDLFNNFCFGIKQQGLNILLNTFFSVAINAACGFSNTIYATVRGFANNFMISVRPVITKCYSIKDYGRMQELIIDSSNFSFSLMLLLSLPFFFEGNFIVTLWLKNPPEWTVIFCQLQLATCIIAVLFSPIYYGIVATGKNKLYAIQDSFLMLLSLPVTYLFLKAGYSPLVPFIVLIVIELIKSNLYVYILKKNIPEYKTSKFYRKSVLPCLLMALLCISLILLCTMLFKQDGWLRFIVVSIASTLSTSILSYYFLLNTHYKKKIRNKIRSVFFSN</sequence>
<name>G6AE39_9BACT</name>
<evidence type="ECO:0000256" key="1">
    <source>
        <dbReference type="ARBA" id="ARBA00004651"/>
    </source>
</evidence>
<accession>G6AE39</accession>
<dbReference type="InterPro" id="IPR050833">
    <property type="entry name" value="Poly_Biosynth_Transport"/>
</dbReference>
<feature type="transmembrane region" description="Helical" evidence="6">
    <location>
        <begin position="95"/>
        <end position="116"/>
    </location>
</feature>
<dbReference type="RefSeq" id="WP_008822284.1">
    <property type="nucleotide sequence ID" value="NZ_JH376762.1"/>
</dbReference>
<feature type="transmembrane region" description="Helical" evidence="6">
    <location>
        <begin position="470"/>
        <end position="491"/>
    </location>
</feature>
<dbReference type="PANTHER" id="PTHR30250:SF26">
    <property type="entry name" value="PSMA PROTEIN"/>
    <property type="match status" value="1"/>
</dbReference>
<dbReference type="InterPro" id="IPR002528">
    <property type="entry name" value="MATE_fam"/>
</dbReference>
<dbReference type="GO" id="GO:0042910">
    <property type="term" value="F:xenobiotic transmembrane transporter activity"/>
    <property type="evidence" value="ECO:0007669"/>
    <property type="project" value="InterPro"/>
</dbReference>
<keyword evidence="4 6" id="KW-1133">Transmembrane helix</keyword>
<comment type="caution">
    <text evidence="7">The sequence shown here is derived from an EMBL/GenBank/DDBJ whole genome shotgun (WGS) entry which is preliminary data.</text>
</comment>
<evidence type="ECO:0000313" key="7">
    <source>
        <dbReference type="EMBL" id="EHG17038.1"/>
    </source>
</evidence>
<dbReference type="Proteomes" id="UP000004597">
    <property type="component" value="Unassembled WGS sequence"/>
</dbReference>
<dbReference type="STRING" id="857291.HMPREF9138_00366"/>
<evidence type="ECO:0000313" key="8">
    <source>
        <dbReference type="Proteomes" id="UP000004597"/>
    </source>
</evidence>
<dbReference type="AlphaFoldDB" id="G6AE39"/>
<evidence type="ECO:0000256" key="4">
    <source>
        <dbReference type="ARBA" id="ARBA00022989"/>
    </source>
</evidence>
<evidence type="ECO:0000256" key="6">
    <source>
        <dbReference type="SAM" id="Phobius"/>
    </source>
</evidence>
<feature type="transmembrane region" description="Helical" evidence="6">
    <location>
        <begin position="188"/>
        <end position="209"/>
    </location>
</feature>
<feature type="transmembrane region" description="Helical" evidence="6">
    <location>
        <begin position="446"/>
        <end position="464"/>
    </location>
</feature>
<dbReference type="PANTHER" id="PTHR30250">
    <property type="entry name" value="PST FAMILY PREDICTED COLANIC ACID TRANSPORTER"/>
    <property type="match status" value="1"/>
</dbReference>
<keyword evidence="5 6" id="KW-0472">Membrane</keyword>
<proteinExistence type="predicted"/>
<feature type="transmembrane region" description="Helical" evidence="6">
    <location>
        <begin position="161"/>
        <end position="182"/>
    </location>
</feature>
<organism evidence="7 8">
    <name type="scientific">Prevotella histicola F0411</name>
    <dbReference type="NCBI Taxonomy" id="857291"/>
    <lineage>
        <taxon>Bacteria</taxon>
        <taxon>Pseudomonadati</taxon>
        <taxon>Bacteroidota</taxon>
        <taxon>Bacteroidia</taxon>
        <taxon>Bacteroidales</taxon>
        <taxon>Prevotellaceae</taxon>
        <taxon>Prevotella</taxon>
    </lineage>
</organism>
<dbReference type="CDD" id="cd12082">
    <property type="entry name" value="MATE_like"/>
    <property type="match status" value="1"/>
</dbReference>
<feature type="transmembrane region" description="Helical" evidence="6">
    <location>
        <begin position="315"/>
        <end position="339"/>
    </location>
</feature>
<dbReference type="HOGENOM" id="CLU_040798_1_0_10"/>